<dbReference type="RefSeq" id="WP_171270109.1">
    <property type="nucleotide sequence ID" value="NZ_CP038446.1"/>
</dbReference>
<evidence type="ECO:0000256" key="1">
    <source>
        <dbReference type="SAM" id="Phobius"/>
    </source>
</evidence>
<keyword evidence="1" id="KW-0472">Membrane</keyword>
<keyword evidence="2" id="KW-0614">Plasmid</keyword>
<dbReference type="InterPro" id="IPR007404">
    <property type="entry name" value="YdjM-like"/>
</dbReference>
<evidence type="ECO:0000313" key="3">
    <source>
        <dbReference type="Proteomes" id="UP000502657"/>
    </source>
</evidence>
<feature type="transmembrane region" description="Helical" evidence="1">
    <location>
        <begin position="69"/>
        <end position="87"/>
    </location>
</feature>
<geneLocation type="plasmid" evidence="3">
    <name>paeme5</name>
</geneLocation>
<keyword evidence="1" id="KW-0812">Transmembrane</keyword>
<reference evidence="2 3" key="1">
    <citation type="submission" date="2019-03" db="EMBL/GenBank/DDBJ databases">
        <title>Novel transposon Tn6433 accelerates the dissemination of tet(E) in Aeromonas from aerobic biofilm under oxytetracycline stress.</title>
        <authorList>
            <person name="Shi Y."/>
            <person name="Tian Z."/>
            <person name="Zhang Y."/>
            <person name="Zhang H."/>
            <person name="Yang M."/>
        </authorList>
    </citation>
    <scope>NUCLEOTIDE SEQUENCE [LARGE SCALE GENOMIC DNA]</scope>
    <source>
        <strain evidence="2 3">R50-22</strain>
        <plasmid evidence="3">paeme5</plasmid>
    </source>
</reference>
<dbReference type="PANTHER" id="PTHR35531">
    <property type="entry name" value="INNER MEMBRANE PROTEIN YBCI-RELATED"/>
    <property type="match status" value="1"/>
</dbReference>
<dbReference type="InterPro" id="IPR016956">
    <property type="entry name" value="YdjM"/>
</dbReference>
<organism evidence="2 3">
    <name type="scientific">Aeromonas media</name>
    <dbReference type="NCBI Taxonomy" id="651"/>
    <lineage>
        <taxon>Bacteria</taxon>
        <taxon>Pseudomonadati</taxon>
        <taxon>Pseudomonadota</taxon>
        <taxon>Gammaproteobacteria</taxon>
        <taxon>Aeromonadales</taxon>
        <taxon>Aeromonadaceae</taxon>
        <taxon>Aeromonas</taxon>
    </lineage>
</organism>
<dbReference type="EMBL" id="CP038449">
    <property type="protein sequence ID" value="QJT41335.1"/>
    <property type="molecule type" value="Genomic_DNA"/>
</dbReference>
<dbReference type="Pfam" id="PF04307">
    <property type="entry name" value="YdjM"/>
    <property type="match status" value="1"/>
</dbReference>
<dbReference type="PANTHER" id="PTHR35531:SF1">
    <property type="entry name" value="INNER MEMBRANE PROTEIN YBCI-RELATED"/>
    <property type="match status" value="1"/>
</dbReference>
<accession>A0ABX6P0Z4</accession>
<name>A0ABX6P0Z4_AERME</name>
<evidence type="ECO:0008006" key="4">
    <source>
        <dbReference type="Google" id="ProtNLM"/>
    </source>
</evidence>
<keyword evidence="3" id="KW-1185">Reference proteome</keyword>
<dbReference type="PIRSF" id="PIRSF030780">
    <property type="entry name" value="Md_memb_hyd_prd"/>
    <property type="match status" value="1"/>
</dbReference>
<sequence length="164" mass="18301">MKGITHQLFAASLAAIAINAGELDLSPWVALPLASMGALIPDIDHPESKLGRRVFPLSMLLFQFAGHRGFIHSLLFWGGLSWGFYYLNQQWFPLLHQAWIPLSVGHLSHLIGDMCFGRHGVQLLWPIRRRIRIVPGSWSVGGLHEFLFLCLFVAITAYVTGATI</sequence>
<dbReference type="Proteomes" id="UP000502657">
    <property type="component" value="Plasmid pAeme5"/>
</dbReference>
<keyword evidence="1" id="KW-1133">Transmembrane helix</keyword>
<protein>
    <recommendedName>
        <fullName evidence="4">Metal-dependent hydrolase</fullName>
    </recommendedName>
</protein>
<evidence type="ECO:0000313" key="2">
    <source>
        <dbReference type="EMBL" id="QJT41335.1"/>
    </source>
</evidence>
<feature type="transmembrane region" description="Helical" evidence="1">
    <location>
        <begin position="138"/>
        <end position="159"/>
    </location>
</feature>
<proteinExistence type="predicted"/>
<gene>
    <name evidence="2" type="ORF">E4188_22830</name>
</gene>